<evidence type="ECO:0000313" key="2">
    <source>
        <dbReference type="EMBL" id="GGB17853.1"/>
    </source>
</evidence>
<sequence>MTQTTVAVQTLARRSATAEENGAPPLLAIAAATILVGAVLRRPAVMRSGARMLASQLVATGARAALAKAASSPSPAVATDAPPAVRVAENGKRQIIGLAAGWAIGWASERIAVAAVRVGEREITRLLARRR</sequence>
<dbReference type="Proteomes" id="UP000623067">
    <property type="component" value="Unassembled WGS sequence"/>
</dbReference>
<protein>
    <recommendedName>
        <fullName evidence="4">DUF4235 domain-containing protein</fullName>
    </recommendedName>
</protein>
<evidence type="ECO:0000313" key="3">
    <source>
        <dbReference type="Proteomes" id="UP000623067"/>
    </source>
</evidence>
<reference evidence="2" key="1">
    <citation type="journal article" date="2014" name="Int. J. Syst. Evol. Microbiol.">
        <title>Complete genome sequence of Corynebacterium casei LMG S-19264T (=DSM 44701T), isolated from a smear-ripened cheese.</title>
        <authorList>
            <consortium name="US DOE Joint Genome Institute (JGI-PGF)"/>
            <person name="Walter F."/>
            <person name="Albersmeier A."/>
            <person name="Kalinowski J."/>
            <person name="Ruckert C."/>
        </authorList>
    </citation>
    <scope>NUCLEOTIDE SEQUENCE</scope>
    <source>
        <strain evidence="2">CGMCC 1.15330</strain>
    </source>
</reference>
<evidence type="ECO:0000256" key="1">
    <source>
        <dbReference type="SAM" id="Phobius"/>
    </source>
</evidence>
<dbReference type="RefSeq" id="WP_188657011.1">
    <property type="nucleotide sequence ID" value="NZ_BMIH01000001.1"/>
</dbReference>
<keyword evidence="1" id="KW-0812">Transmembrane</keyword>
<dbReference type="EMBL" id="BMIH01000001">
    <property type="protein sequence ID" value="GGB17853.1"/>
    <property type="molecule type" value="Genomic_DNA"/>
</dbReference>
<keyword evidence="1" id="KW-0472">Membrane</keyword>
<evidence type="ECO:0008006" key="4">
    <source>
        <dbReference type="Google" id="ProtNLM"/>
    </source>
</evidence>
<organism evidence="2 3">
    <name type="scientific">Sphingomonas metalli</name>
    <dbReference type="NCBI Taxonomy" id="1779358"/>
    <lineage>
        <taxon>Bacteria</taxon>
        <taxon>Pseudomonadati</taxon>
        <taxon>Pseudomonadota</taxon>
        <taxon>Alphaproteobacteria</taxon>
        <taxon>Sphingomonadales</taxon>
        <taxon>Sphingomonadaceae</taxon>
        <taxon>Sphingomonas</taxon>
    </lineage>
</organism>
<accession>A0A916SU66</accession>
<feature type="transmembrane region" description="Helical" evidence="1">
    <location>
        <begin position="22"/>
        <end position="40"/>
    </location>
</feature>
<keyword evidence="1" id="KW-1133">Transmembrane helix</keyword>
<dbReference type="AlphaFoldDB" id="A0A916SU66"/>
<gene>
    <name evidence="2" type="ORF">GCM10011380_04230</name>
</gene>
<keyword evidence="3" id="KW-1185">Reference proteome</keyword>
<name>A0A916SU66_9SPHN</name>
<proteinExistence type="predicted"/>
<reference evidence="2" key="2">
    <citation type="submission" date="2020-09" db="EMBL/GenBank/DDBJ databases">
        <authorList>
            <person name="Sun Q."/>
            <person name="Zhou Y."/>
        </authorList>
    </citation>
    <scope>NUCLEOTIDE SEQUENCE</scope>
    <source>
        <strain evidence="2">CGMCC 1.15330</strain>
    </source>
</reference>
<comment type="caution">
    <text evidence="2">The sequence shown here is derived from an EMBL/GenBank/DDBJ whole genome shotgun (WGS) entry which is preliminary data.</text>
</comment>